<evidence type="ECO:0000256" key="5">
    <source>
        <dbReference type="ARBA" id="ARBA00023098"/>
    </source>
</evidence>
<sequence>MIRHALFPVEAAVYGVSYAFLQNLIRSPQPLDPEKTWHEITREMPLGTDWIRTTWPVRPIRPLIIRAKMKQDHVLGISEHYDVSNDFYKLWLDRKYMFYTCADFHTPDDTIEEAQQHKADFILKLIDPQPGEKIMELGCGWGPMLKRILEATGERENLYGLTLSKEQKAYNDEHNHFNVDFDNFITRDYPSEAFDKIYSIGAWEHVRENEIPQLLDKLYAALKPGGRLVKHFFCRVSDYYTATVACSQIYFPGSMGAPYRFHAKAWEDAGFRIKHCSIHDYRPTLRAWFDRMVEHKEEALRLVDVQTYNRYLTFFPSSWRYFNDNLSMVTRWVLEKPTRGRGRR</sequence>
<dbReference type="InterPro" id="IPR050723">
    <property type="entry name" value="CFA/CMAS"/>
</dbReference>
<dbReference type="Proteomes" id="UP000326837">
    <property type="component" value="Chromosome"/>
</dbReference>
<keyword evidence="4" id="KW-0949">S-adenosyl-L-methionine</keyword>
<evidence type="ECO:0000313" key="6">
    <source>
        <dbReference type="EMBL" id="BBO31601.1"/>
    </source>
</evidence>
<dbReference type="GO" id="GO:0032259">
    <property type="term" value="P:methylation"/>
    <property type="evidence" value="ECO:0007669"/>
    <property type="project" value="UniProtKB-KW"/>
</dbReference>
<proteinExistence type="inferred from homology"/>
<keyword evidence="3 6" id="KW-0808">Transferase</keyword>
<organism evidence="6 7">
    <name type="scientific">Lacipirellula parvula</name>
    <dbReference type="NCBI Taxonomy" id="2650471"/>
    <lineage>
        <taxon>Bacteria</taxon>
        <taxon>Pseudomonadati</taxon>
        <taxon>Planctomycetota</taxon>
        <taxon>Planctomycetia</taxon>
        <taxon>Pirellulales</taxon>
        <taxon>Lacipirellulaceae</taxon>
        <taxon>Lacipirellula</taxon>
    </lineage>
</organism>
<dbReference type="CDD" id="cd02440">
    <property type="entry name" value="AdoMet_MTases"/>
    <property type="match status" value="1"/>
</dbReference>
<accession>A0A5K7XA31</accession>
<dbReference type="Gene3D" id="3.40.50.150">
    <property type="entry name" value="Vaccinia Virus protein VP39"/>
    <property type="match status" value="1"/>
</dbReference>
<gene>
    <name evidence="6" type="ORF">PLANPX_1213</name>
</gene>
<keyword evidence="7" id="KW-1185">Reference proteome</keyword>
<dbReference type="KEGG" id="lpav:PLANPX_1213"/>
<comment type="similarity">
    <text evidence="1">Belongs to the CFA/CMAS family.</text>
</comment>
<keyword evidence="2 6" id="KW-0489">Methyltransferase</keyword>
<dbReference type="PANTHER" id="PTHR43667:SF1">
    <property type="entry name" value="CYCLOPROPANE-FATTY-ACYL-PHOSPHOLIPID SYNTHASE"/>
    <property type="match status" value="1"/>
</dbReference>
<keyword evidence="5" id="KW-0443">Lipid metabolism</keyword>
<evidence type="ECO:0000256" key="1">
    <source>
        <dbReference type="ARBA" id="ARBA00010815"/>
    </source>
</evidence>
<name>A0A5K7XA31_9BACT</name>
<dbReference type="PANTHER" id="PTHR43667">
    <property type="entry name" value="CYCLOPROPANE-FATTY-ACYL-PHOSPHOLIPID SYNTHASE"/>
    <property type="match status" value="1"/>
</dbReference>
<evidence type="ECO:0000313" key="7">
    <source>
        <dbReference type="Proteomes" id="UP000326837"/>
    </source>
</evidence>
<evidence type="ECO:0000256" key="3">
    <source>
        <dbReference type="ARBA" id="ARBA00022679"/>
    </source>
</evidence>
<dbReference type="Pfam" id="PF02353">
    <property type="entry name" value="CMAS"/>
    <property type="match status" value="1"/>
</dbReference>
<dbReference type="RefSeq" id="WP_152097713.1">
    <property type="nucleotide sequence ID" value="NZ_AP021861.1"/>
</dbReference>
<reference evidence="7" key="1">
    <citation type="submission" date="2019-10" db="EMBL/GenBank/DDBJ databases">
        <title>Lacipirellula parvula gen. nov., sp. nov., representing a lineage of planctomycetes widespread in freshwater anoxic habitats, and description of the family Lacipirellulaceae.</title>
        <authorList>
            <person name="Dedysh S.N."/>
            <person name="Kulichevskaya I.S."/>
            <person name="Beletsky A.V."/>
            <person name="Rakitin A.L."/>
            <person name="Mardanov A.V."/>
            <person name="Ivanova A.A."/>
            <person name="Saltykova V.X."/>
            <person name="Rijpstra W.I.C."/>
            <person name="Sinninghe Damste J.S."/>
            <person name="Ravin N.V."/>
        </authorList>
    </citation>
    <scope>NUCLEOTIDE SEQUENCE [LARGE SCALE GENOMIC DNA]</scope>
    <source>
        <strain evidence="7">PX69</strain>
    </source>
</reference>
<evidence type="ECO:0000256" key="2">
    <source>
        <dbReference type="ARBA" id="ARBA00022603"/>
    </source>
</evidence>
<dbReference type="GO" id="GO:0006629">
    <property type="term" value="P:lipid metabolic process"/>
    <property type="evidence" value="ECO:0007669"/>
    <property type="project" value="UniProtKB-KW"/>
</dbReference>
<dbReference type="EMBL" id="AP021861">
    <property type="protein sequence ID" value="BBO31601.1"/>
    <property type="molecule type" value="Genomic_DNA"/>
</dbReference>
<dbReference type="EC" id="2.1.1.79" evidence="6"/>
<protein>
    <submittedName>
        <fullName evidence="6">Cyclopropane-fatty-acyl-phospholipid synthase</fullName>
        <ecNumber evidence="6">2.1.1.79</ecNumber>
    </submittedName>
</protein>
<dbReference type="GO" id="GO:0008825">
    <property type="term" value="F:cyclopropane-fatty-acyl-phospholipid synthase activity"/>
    <property type="evidence" value="ECO:0007669"/>
    <property type="project" value="UniProtKB-EC"/>
</dbReference>
<dbReference type="InterPro" id="IPR029063">
    <property type="entry name" value="SAM-dependent_MTases_sf"/>
</dbReference>
<evidence type="ECO:0000256" key="4">
    <source>
        <dbReference type="ARBA" id="ARBA00022691"/>
    </source>
</evidence>
<dbReference type="AlphaFoldDB" id="A0A5K7XA31"/>
<dbReference type="SUPFAM" id="SSF53335">
    <property type="entry name" value="S-adenosyl-L-methionine-dependent methyltransferases"/>
    <property type="match status" value="1"/>
</dbReference>